<evidence type="ECO:0000256" key="2">
    <source>
        <dbReference type="SAM" id="SignalP"/>
    </source>
</evidence>
<dbReference type="EMBL" id="JBHSGV010000014">
    <property type="protein sequence ID" value="MFC4750221.1"/>
    <property type="molecule type" value="Genomic_DNA"/>
</dbReference>
<comment type="caution">
    <text evidence="3">The sequence shown here is derived from an EMBL/GenBank/DDBJ whole genome shotgun (WGS) entry which is preliminary data.</text>
</comment>
<evidence type="ECO:0000313" key="3">
    <source>
        <dbReference type="EMBL" id="MFC4750221.1"/>
    </source>
</evidence>
<feature type="coiled-coil region" evidence="1">
    <location>
        <begin position="202"/>
        <end position="229"/>
    </location>
</feature>
<sequence length="235" mass="26517">MKKTIIIISLVTFFVNHNLSAQAASSLTISDTRNINDLPNSITNSIKADFKQRELIGVPGSGIYCTNLTFSPWSDNTGGKNHQLNLNDGGLFYRNAYRNDPKWGNWRQILMTNENGSIGLGTTATGSHKLAVEGSIGAREIKVQLTTWSDFVFKRNYNLPTLEQVEKHITEKGHLENIPNEEEVLKNGINLGEMNVKLLQKIEELTLYLIAQNKRLDKIEKENEELKKEMSLSKK</sequence>
<evidence type="ECO:0000313" key="4">
    <source>
        <dbReference type="Proteomes" id="UP001595935"/>
    </source>
</evidence>
<dbReference type="RefSeq" id="WP_246522494.1">
    <property type="nucleotide sequence ID" value="NZ_JAGYWA010000014.1"/>
</dbReference>
<organism evidence="3 4">
    <name type="scientific">Flavobacterium branchiicola</name>
    <dbReference type="NCBI Taxonomy" id="1114875"/>
    <lineage>
        <taxon>Bacteria</taxon>
        <taxon>Pseudomonadati</taxon>
        <taxon>Bacteroidota</taxon>
        <taxon>Flavobacteriia</taxon>
        <taxon>Flavobacteriales</taxon>
        <taxon>Flavobacteriaceae</taxon>
        <taxon>Flavobacterium</taxon>
    </lineage>
</organism>
<reference evidence="4" key="1">
    <citation type="journal article" date="2019" name="Int. J. Syst. Evol. Microbiol.">
        <title>The Global Catalogue of Microorganisms (GCM) 10K type strain sequencing project: providing services to taxonomists for standard genome sequencing and annotation.</title>
        <authorList>
            <consortium name="The Broad Institute Genomics Platform"/>
            <consortium name="The Broad Institute Genome Sequencing Center for Infectious Disease"/>
            <person name="Wu L."/>
            <person name="Ma J."/>
        </authorList>
    </citation>
    <scope>NUCLEOTIDE SEQUENCE [LARGE SCALE GENOMIC DNA]</scope>
    <source>
        <strain evidence="4">WYCCWR 13023</strain>
    </source>
</reference>
<keyword evidence="2" id="KW-0732">Signal</keyword>
<feature type="signal peptide" evidence="2">
    <location>
        <begin position="1"/>
        <end position="23"/>
    </location>
</feature>
<feature type="chain" id="PRO_5046085281" evidence="2">
    <location>
        <begin position="24"/>
        <end position="235"/>
    </location>
</feature>
<name>A0ABV9PL95_9FLAO</name>
<gene>
    <name evidence="3" type="ORF">ACFO5S_22400</name>
</gene>
<keyword evidence="1" id="KW-0175">Coiled coil</keyword>
<proteinExistence type="predicted"/>
<evidence type="ECO:0000256" key="1">
    <source>
        <dbReference type="SAM" id="Coils"/>
    </source>
</evidence>
<dbReference type="Proteomes" id="UP001595935">
    <property type="component" value="Unassembled WGS sequence"/>
</dbReference>
<accession>A0ABV9PL95</accession>
<keyword evidence="4" id="KW-1185">Reference proteome</keyword>
<protein>
    <submittedName>
        <fullName evidence="3">Uncharacterized protein</fullName>
    </submittedName>
</protein>